<dbReference type="InterPro" id="IPR019860">
    <property type="entry name" value="Motility-assoc_ABC_perm_GldF"/>
</dbReference>
<gene>
    <name evidence="7" type="primary">gldF</name>
    <name evidence="7" type="ORF">GJV77_03980</name>
</gene>
<evidence type="ECO:0000256" key="5">
    <source>
        <dbReference type="ARBA" id="ARBA00023136"/>
    </source>
</evidence>
<feature type="transmembrane region" description="Helical" evidence="6">
    <location>
        <begin position="95"/>
        <end position="120"/>
    </location>
</feature>
<dbReference type="Pfam" id="PF12679">
    <property type="entry name" value="ABC2_membrane_2"/>
    <property type="match status" value="1"/>
</dbReference>
<dbReference type="GO" id="GO:0005886">
    <property type="term" value="C:plasma membrane"/>
    <property type="evidence" value="ECO:0007669"/>
    <property type="project" value="UniProtKB-SubCell"/>
</dbReference>
<feature type="transmembrane region" description="Helical" evidence="6">
    <location>
        <begin position="55"/>
        <end position="74"/>
    </location>
</feature>
<dbReference type="AlphaFoldDB" id="A0A7K1GJU8"/>
<dbReference type="NCBIfam" id="TIGR03518">
    <property type="entry name" value="ABC_perm_GldF"/>
    <property type="match status" value="1"/>
</dbReference>
<evidence type="ECO:0000313" key="7">
    <source>
        <dbReference type="EMBL" id="MTH29078.1"/>
    </source>
</evidence>
<keyword evidence="4 6" id="KW-1133">Transmembrane helix</keyword>
<evidence type="ECO:0000256" key="3">
    <source>
        <dbReference type="ARBA" id="ARBA00022692"/>
    </source>
</evidence>
<keyword evidence="2" id="KW-1003">Cell membrane</keyword>
<proteinExistence type="predicted"/>
<evidence type="ECO:0000256" key="4">
    <source>
        <dbReference type="ARBA" id="ARBA00022989"/>
    </source>
</evidence>
<evidence type="ECO:0000256" key="2">
    <source>
        <dbReference type="ARBA" id="ARBA00022475"/>
    </source>
</evidence>
<accession>A0A7K1GJU8</accession>
<evidence type="ECO:0000256" key="1">
    <source>
        <dbReference type="ARBA" id="ARBA00004651"/>
    </source>
</evidence>
<dbReference type="PANTHER" id="PTHR30294:SF29">
    <property type="entry name" value="MULTIDRUG ABC TRANSPORTER PERMEASE YBHS-RELATED"/>
    <property type="match status" value="1"/>
</dbReference>
<dbReference type="RefSeq" id="WP_155035058.1">
    <property type="nucleotide sequence ID" value="NZ_JAYMMG010000011.1"/>
</dbReference>
<evidence type="ECO:0000313" key="8">
    <source>
        <dbReference type="Proteomes" id="UP000488936"/>
    </source>
</evidence>
<evidence type="ECO:0000256" key="6">
    <source>
        <dbReference type="SAM" id="Phobius"/>
    </source>
</evidence>
<keyword evidence="3 6" id="KW-0812">Transmembrane</keyword>
<keyword evidence="5 6" id="KW-0472">Membrane</keyword>
<feature type="transmembrane region" description="Helical" evidence="6">
    <location>
        <begin position="165"/>
        <end position="182"/>
    </location>
</feature>
<dbReference type="EMBL" id="WMJY01000006">
    <property type="protein sequence ID" value="MTH29078.1"/>
    <property type="molecule type" value="Genomic_DNA"/>
</dbReference>
<comment type="caution">
    <text evidence="7">The sequence shown here is derived from an EMBL/GenBank/DDBJ whole genome shotgun (WGS) entry which is preliminary data.</text>
</comment>
<comment type="subcellular location">
    <subcellularLocation>
        <location evidence="1">Cell membrane</location>
        <topology evidence="1">Multi-pass membrane protein</topology>
    </subcellularLocation>
</comment>
<dbReference type="Proteomes" id="UP000488936">
    <property type="component" value="Unassembled WGS sequence"/>
</dbReference>
<name>A0A7K1GJU8_9FLAO</name>
<protein>
    <submittedName>
        <fullName evidence="7">Gliding motility-associated ABC transporter permease subunit GldF</fullName>
    </submittedName>
</protein>
<feature type="transmembrane region" description="Helical" evidence="6">
    <location>
        <begin position="216"/>
        <end position="234"/>
    </location>
</feature>
<dbReference type="OrthoDB" id="9794512at2"/>
<feature type="transmembrane region" description="Helical" evidence="6">
    <location>
        <begin position="12"/>
        <end position="35"/>
    </location>
</feature>
<reference evidence="7 8" key="1">
    <citation type="journal article" date="2006" name="Int. J. Syst. Evol. Microbiol.">
        <title>Myroides pelagicus sp. nov., isolated from seawater in Thailand.</title>
        <authorList>
            <person name="Yoon J."/>
            <person name="Maneerat S."/>
            <person name="Kawai F."/>
            <person name="Yokota A."/>
        </authorList>
    </citation>
    <scope>NUCLEOTIDE SEQUENCE [LARGE SCALE GENOMIC DNA]</scope>
    <source>
        <strain evidence="7 8">SM1T</strain>
    </source>
</reference>
<dbReference type="PANTHER" id="PTHR30294">
    <property type="entry name" value="MEMBRANE COMPONENT OF ABC TRANSPORTER YHHJ-RELATED"/>
    <property type="match status" value="1"/>
</dbReference>
<sequence>MFAICFREIRSFLSSLTGYLVIAVFLIINGLMLWFFDGSYNVLNGNYADLAPFFYLSPLVLVFLIPAVAMRSFSEEIKQGTIELLLTKPLSVWQIVLGKYFGVLSLIILSILPTVVYVWILEGYIIDGQYFDYGSLIGSYFGLLFLAAMYASMGVFASSLSDNQIVAFILGALLCLFLSFGIDLLSSVAQSGILEQFGVQYHFRSISRGVIDTRDLVYFISVSFLFLSLTVLRIKSLRR</sequence>
<dbReference type="InterPro" id="IPR051449">
    <property type="entry name" value="ABC-2_transporter_component"/>
</dbReference>
<feature type="transmembrane region" description="Helical" evidence="6">
    <location>
        <begin position="140"/>
        <end position="158"/>
    </location>
</feature>
<organism evidence="7 8">
    <name type="scientific">Myroides pelagicus</name>
    <dbReference type="NCBI Taxonomy" id="270914"/>
    <lineage>
        <taxon>Bacteria</taxon>
        <taxon>Pseudomonadati</taxon>
        <taxon>Bacteroidota</taxon>
        <taxon>Flavobacteriia</taxon>
        <taxon>Flavobacteriales</taxon>
        <taxon>Flavobacteriaceae</taxon>
        <taxon>Myroides</taxon>
    </lineage>
</organism>
<keyword evidence="8" id="KW-1185">Reference proteome</keyword>
<dbReference type="GO" id="GO:0140359">
    <property type="term" value="F:ABC-type transporter activity"/>
    <property type="evidence" value="ECO:0007669"/>
    <property type="project" value="InterPro"/>
</dbReference>